<dbReference type="SUPFAM" id="SSF53335">
    <property type="entry name" value="S-adenosyl-L-methionine-dependent methyltransferases"/>
    <property type="match status" value="1"/>
</dbReference>
<dbReference type="Gene3D" id="1.10.10.10">
    <property type="entry name" value="Winged helix-like DNA-binding domain superfamily/Winged helix DNA-binding domain"/>
    <property type="match status" value="1"/>
</dbReference>
<organism evidence="6 7">
    <name type="scientific">Coleophoma crateriformis</name>
    <dbReference type="NCBI Taxonomy" id="565419"/>
    <lineage>
        <taxon>Eukaryota</taxon>
        <taxon>Fungi</taxon>
        <taxon>Dikarya</taxon>
        <taxon>Ascomycota</taxon>
        <taxon>Pezizomycotina</taxon>
        <taxon>Leotiomycetes</taxon>
        <taxon>Helotiales</taxon>
        <taxon>Dermateaceae</taxon>
        <taxon>Coleophoma</taxon>
    </lineage>
</organism>
<evidence type="ECO:0000256" key="2">
    <source>
        <dbReference type="ARBA" id="ARBA00022679"/>
    </source>
</evidence>
<accession>A0A3D8SGG9</accession>
<comment type="caution">
    <text evidence="6">The sequence shown here is derived from an EMBL/GenBank/DDBJ whole genome shotgun (WGS) entry which is preliminary data.</text>
</comment>
<evidence type="ECO:0000256" key="1">
    <source>
        <dbReference type="ARBA" id="ARBA00022603"/>
    </source>
</evidence>
<feature type="domain" description="O-methyltransferase dimerisation" evidence="5">
    <location>
        <begin position="90"/>
        <end position="165"/>
    </location>
</feature>
<keyword evidence="3" id="KW-0949">S-adenosyl-L-methionine</keyword>
<dbReference type="GO" id="GO:0008171">
    <property type="term" value="F:O-methyltransferase activity"/>
    <property type="evidence" value="ECO:0007669"/>
    <property type="project" value="InterPro"/>
</dbReference>
<dbReference type="Proteomes" id="UP000256328">
    <property type="component" value="Unassembled WGS sequence"/>
</dbReference>
<keyword evidence="7" id="KW-1185">Reference proteome</keyword>
<evidence type="ECO:0000256" key="3">
    <source>
        <dbReference type="ARBA" id="ARBA00022691"/>
    </source>
</evidence>
<evidence type="ECO:0000313" key="7">
    <source>
        <dbReference type="Proteomes" id="UP000256328"/>
    </source>
</evidence>
<proteinExistence type="predicted"/>
<evidence type="ECO:0000259" key="5">
    <source>
        <dbReference type="Pfam" id="PF08100"/>
    </source>
</evidence>
<name>A0A3D8SGG9_9HELO</name>
<reference evidence="6 7" key="1">
    <citation type="journal article" date="2018" name="IMA Fungus">
        <title>IMA Genome-F 9: Draft genome sequence of Annulohypoxylon stygium, Aspergillus mulundensis, Berkeleyomyces basicola (syn. Thielaviopsis basicola), Ceratocystis smalleyi, two Cercospora beticola strains, Coleophoma cylindrospora, Fusarium fracticaudum, Phialophora cf. hyalina, and Morchella septimelata.</title>
        <authorList>
            <person name="Wingfield B.D."/>
            <person name="Bills G.F."/>
            <person name="Dong Y."/>
            <person name="Huang W."/>
            <person name="Nel W.J."/>
            <person name="Swalarsk-Parry B.S."/>
            <person name="Vaghefi N."/>
            <person name="Wilken P.M."/>
            <person name="An Z."/>
            <person name="de Beer Z.W."/>
            <person name="De Vos L."/>
            <person name="Chen L."/>
            <person name="Duong T.A."/>
            <person name="Gao Y."/>
            <person name="Hammerbacher A."/>
            <person name="Kikkert J.R."/>
            <person name="Li Y."/>
            <person name="Li H."/>
            <person name="Li K."/>
            <person name="Li Q."/>
            <person name="Liu X."/>
            <person name="Ma X."/>
            <person name="Naidoo K."/>
            <person name="Pethybridge S.J."/>
            <person name="Sun J."/>
            <person name="Steenkamp E.T."/>
            <person name="van der Nest M.A."/>
            <person name="van Wyk S."/>
            <person name="Wingfield M.J."/>
            <person name="Xiong C."/>
            <person name="Yue Q."/>
            <person name="Zhang X."/>
        </authorList>
    </citation>
    <scope>NUCLEOTIDE SEQUENCE [LARGE SCALE GENOMIC DNA]</scope>
    <source>
        <strain evidence="6 7">BP5796</strain>
    </source>
</reference>
<protein>
    <recommendedName>
        <fullName evidence="8">O-methyltransferase domain-containing protein</fullName>
    </recommendedName>
</protein>
<dbReference type="PANTHER" id="PTHR43712:SF1">
    <property type="entry name" value="HYPOTHETICAL O-METHYLTRANSFERASE (EUROFUNG)-RELATED"/>
    <property type="match status" value="1"/>
</dbReference>
<dbReference type="PANTHER" id="PTHR43712">
    <property type="entry name" value="PUTATIVE (AFU_ORTHOLOGUE AFUA_4G14580)-RELATED"/>
    <property type="match status" value="1"/>
</dbReference>
<dbReference type="InterPro" id="IPR029063">
    <property type="entry name" value="SAM-dependent_MTases_sf"/>
</dbReference>
<gene>
    <name evidence="6" type="ORF">BP5796_03698</name>
</gene>
<dbReference type="InterPro" id="IPR036390">
    <property type="entry name" value="WH_DNA-bd_sf"/>
</dbReference>
<dbReference type="SUPFAM" id="SSF46785">
    <property type="entry name" value="Winged helix' DNA-binding domain"/>
    <property type="match status" value="1"/>
</dbReference>
<dbReference type="GO" id="GO:0032259">
    <property type="term" value="P:methylation"/>
    <property type="evidence" value="ECO:0007669"/>
    <property type="project" value="UniProtKB-KW"/>
</dbReference>
<dbReference type="InterPro" id="IPR016461">
    <property type="entry name" value="COMT-like"/>
</dbReference>
<dbReference type="InterPro" id="IPR036388">
    <property type="entry name" value="WH-like_DNA-bd_sf"/>
</dbReference>
<evidence type="ECO:0000259" key="4">
    <source>
        <dbReference type="Pfam" id="PF00891"/>
    </source>
</evidence>
<evidence type="ECO:0008006" key="8">
    <source>
        <dbReference type="Google" id="ProtNLM"/>
    </source>
</evidence>
<dbReference type="OrthoDB" id="2410195at2759"/>
<dbReference type="PROSITE" id="PS51683">
    <property type="entry name" value="SAM_OMT_II"/>
    <property type="match status" value="1"/>
</dbReference>
<dbReference type="InterPro" id="IPR012967">
    <property type="entry name" value="COMT_dimerisation"/>
</dbReference>
<evidence type="ECO:0000313" key="6">
    <source>
        <dbReference type="EMBL" id="RDW85373.1"/>
    </source>
</evidence>
<dbReference type="AlphaFoldDB" id="A0A3D8SGG9"/>
<dbReference type="InterPro" id="IPR001077">
    <property type="entry name" value="COMT_C"/>
</dbReference>
<dbReference type="Gene3D" id="3.40.50.150">
    <property type="entry name" value="Vaccinia Virus protein VP39"/>
    <property type="match status" value="1"/>
</dbReference>
<dbReference type="GO" id="GO:0046983">
    <property type="term" value="F:protein dimerization activity"/>
    <property type="evidence" value="ECO:0007669"/>
    <property type="project" value="InterPro"/>
</dbReference>
<dbReference type="Pfam" id="PF00891">
    <property type="entry name" value="Methyltransf_2"/>
    <property type="match status" value="1"/>
</dbReference>
<keyword evidence="2" id="KW-0808">Transferase</keyword>
<dbReference type="EMBL" id="PDLN01000005">
    <property type="protein sequence ID" value="RDW85373.1"/>
    <property type="molecule type" value="Genomic_DNA"/>
</dbReference>
<dbReference type="Pfam" id="PF08100">
    <property type="entry name" value="Dimerisation"/>
    <property type="match status" value="1"/>
</dbReference>
<keyword evidence="1" id="KW-0489">Methyltransferase</keyword>
<feature type="domain" description="O-methyltransferase C-terminal" evidence="4">
    <location>
        <begin position="206"/>
        <end position="407"/>
    </location>
</feature>
<sequence length="432" mass="48076">MAADFLQPRFLSVKENQAVIMLQQKDMMLRQNAAIKDAMRELNAAADSYLSACMSAREPGEIAQLHVALMDNVRATKATVYGPMNMVTSHFEEFMRSSCLRAVMEMGVIEALPADGGSVSAAELSAKLQVEEALLVRLLRLLVPTIIEEPSPEVYAHTANSMIFLFPPLRAGFMMMFDEFGPPSIKMNEFFQNNGFKTPSSLTNNPFTYAHNATGNLNMFEILSQDPQRLKRFEAAMQAQTSQNLLSFAIFPFQERFSKLQPSEKDVLLVDVGGGKGHAIAAIRELCPGTPGKMILQDQPDVIAGLKNDIAGAEKFGYNFFEPQPVNGALFYYIRRCLHDWPDNECILILRNIATAMKPGVSKLLIAEIVLPPGDRDTEAAWMDITMLAFGGMERSEKQWISLLDRADLVLEKIHKQEGTKFSVLEVDLKGI</sequence>